<name>A0AAU7DKA0_9BACT</name>
<organism evidence="2">
    <name type="scientific">Telmatobacter sp. DSM 110680</name>
    <dbReference type="NCBI Taxonomy" id="3036704"/>
    <lineage>
        <taxon>Bacteria</taxon>
        <taxon>Pseudomonadati</taxon>
        <taxon>Acidobacteriota</taxon>
        <taxon>Terriglobia</taxon>
        <taxon>Terriglobales</taxon>
        <taxon>Acidobacteriaceae</taxon>
        <taxon>Telmatobacter</taxon>
    </lineage>
</organism>
<keyword evidence="1" id="KW-0732">Signal</keyword>
<accession>A0AAU7DKA0</accession>
<evidence type="ECO:0000313" key="2">
    <source>
        <dbReference type="EMBL" id="XBH17191.1"/>
    </source>
</evidence>
<dbReference type="AlphaFoldDB" id="A0AAU7DKA0"/>
<sequence length="211" mass="22753">MLTLMNARTYVLSAWLLTSATGWAQQGQRPAQSEKASTDVAIVFAGELSRPDPSLGNFWFKGGGVDAAVTFWKGFGIAATLTGDHASNIFSVGGVDENKFAFMAGPRYTFTAWRGHPSATDLRRLQLFGQGLVGVAHGFDTQFSNGTTGANLLSIETGGGVNFYLTRHFGIRPIEMEFVRTQIGATGFSTQNDMRVAAGVTYHFGPTHPHR</sequence>
<proteinExistence type="predicted"/>
<evidence type="ECO:0008006" key="3">
    <source>
        <dbReference type="Google" id="ProtNLM"/>
    </source>
</evidence>
<feature type="signal peptide" evidence="1">
    <location>
        <begin position="1"/>
        <end position="24"/>
    </location>
</feature>
<evidence type="ECO:0000256" key="1">
    <source>
        <dbReference type="SAM" id="SignalP"/>
    </source>
</evidence>
<dbReference type="RefSeq" id="WP_348262422.1">
    <property type="nucleotide sequence ID" value="NZ_CP121196.1"/>
</dbReference>
<reference evidence="2" key="1">
    <citation type="submission" date="2023-03" db="EMBL/GenBank/DDBJ databases">
        <title>Edaphobacter sp.</title>
        <authorList>
            <person name="Huber K.J."/>
            <person name="Papendorf J."/>
            <person name="Pilke C."/>
            <person name="Bunk B."/>
            <person name="Sproeer C."/>
            <person name="Pester M."/>
        </authorList>
    </citation>
    <scope>NUCLEOTIDE SEQUENCE</scope>
    <source>
        <strain evidence="2">DSM 110680</strain>
    </source>
</reference>
<feature type="chain" id="PRO_5043705843" description="Outer membrane protein beta-barrel domain-containing protein" evidence="1">
    <location>
        <begin position="25"/>
        <end position="211"/>
    </location>
</feature>
<gene>
    <name evidence="2" type="ORF">P8935_21820</name>
</gene>
<protein>
    <recommendedName>
        <fullName evidence="3">Outer membrane protein beta-barrel domain-containing protein</fullName>
    </recommendedName>
</protein>
<dbReference type="EMBL" id="CP121196">
    <property type="protein sequence ID" value="XBH17191.1"/>
    <property type="molecule type" value="Genomic_DNA"/>
</dbReference>